<sequence length="66" mass="7445">MAEVREWDSNWLSVVLFAMCMNIIINAAKRETRGPKIASGIHLPSSRRFMEDLATTTTTQCRPAGY</sequence>
<accession>A0A9D3Y2I1</accession>
<comment type="caution">
    <text evidence="2">The sequence shown here is derived from an EMBL/GenBank/DDBJ whole genome shotgun (WGS) entry which is preliminary data.</text>
</comment>
<reference evidence="2" key="2">
    <citation type="submission" date="2020-11" db="EMBL/GenBank/DDBJ databases">
        <authorList>
            <person name="McCartney M.A."/>
            <person name="Auch B."/>
            <person name="Kono T."/>
            <person name="Mallez S."/>
            <person name="Becker A."/>
            <person name="Gohl D.M."/>
            <person name="Silverstein K.A.T."/>
            <person name="Koren S."/>
            <person name="Bechman K.B."/>
            <person name="Herman A."/>
            <person name="Abrahante J.E."/>
            <person name="Garbe J."/>
        </authorList>
    </citation>
    <scope>NUCLEOTIDE SEQUENCE</scope>
    <source>
        <strain evidence="2">Duluth1</strain>
        <tissue evidence="2">Whole animal</tissue>
    </source>
</reference>
<proteinExistence type="predicted"/>
<name>A0A9D3Y2I1_DREPO</name>
<keyword evidence="1" id="KW-0812">Transmembrane</keyword>
<reference evidence="2" key="1">
    <citation type="journal article" date="2019" name="bioRxiv">
        <title>The Genome of the Zebra Mussel, Dreissena polymorpha: A Resource for Invasive Species Research.</title>
        <authorList>
            <person name="McCartney M.A."/>
            <person name="Auch B."/>
            <person name="Kono T."/>
            <person name="Mallez S."/>
            <person name="Zhang Y."/>
            <person name="Obille A."/>
            <person name="Becker A."/>
            <person name="Abrahante J.E."/>
            <person name="Garbe J."/>
            <person name="Badalamenti J.P."/>
            <person name="Herman A."/>
            <person name="Mangelson H."/>
            <person name="Liachko I."/>
            <person name="Sullivan S."/>
            <person name="Sone E.D."/>
            <person name="Koren S."/>
            <person name="Silverstein K.A.T."/>
            <person name="Beckman K.B."/>
            <person name="Gohl D.M."/>
        </authorList>
    </citation>
    <scope>NUCLEOTIDE SEQUENCE</scope>
    <source>
        <strain evidence="2">Duluth1</strain>
        <tissue evidence="2">Whole animal</tissue>
    </source>
</reference>
<dbReference type="EMBL" id="JAIWYP010000020">
    <property type="protein sequence ID" value="KAH3692718.1"/>
    <property type="molecule type" value="Genomic_DNA"/>
</dbReference>
<keyword evidence="1" id="KW-0472">Membrane</keyword>
<evidence type="ECO:0000256" key="1">
    <source>
        <dbReference type="SAM" id="Phobius"/>
    </source>
</evidence>
<keyword evidence="1" id="KW-1133">Transmembrane helix</keyword>
<protein>
    <submittedName>
        <fullName evidence="2">Uncharacterized protein</fullName>
    </submittedName>
</protein>
<keyword evidence="3" id="KW-1185">Reference proteome</keyword>
<gene>
    <name evidence="2" type="ORF">DPMN_193872</name>
</gene>
<evidence type="ECO:0000313" key="2">
    <source>
        <dbReference type="EMBL" id="KAH3692718.1"/>
    </source>
</evidence>
<dbReference type="AlphaFoldDB" id="A0A9D3Y2I1"/>
<organism evidence="2 3">
    <name type="scientific">Dreissena polymorpha</name>
    <name type="common">Zebra mussel</name>
    <name type="synonym">Mytilus polymorpha</name>
    <dbReference type="NCBI Taxonomy" id="45954"/>
    <lineage>
        <taxon>Eukaryota</taxon>
        <taxon>Metazoa</taxon>
        <taxon>Spiralia</taxon>
        <taxon>Lophotrochozoa</taxon>
        <taxon>Mollusca</taxon>
        <taxon>Bivalvia</taxon>
        <taxon>Autobranchia</taxon>
        <taxon>Heteroconchia</taxon>
        <taxon>Euheterodonta</taxon>
        <taxon>Imparidentia</taxon>
        <taxon>Neoheterodontei</taxon>
        <taxon>Myida</taxon>
        <taxon>Dreissenoidea</taxon>
        <taxon>Dreissenidae</taxon>
        <taxon>Dreissena</taxon>
    </lineage>
</organism>
<dbReference type="Proteomes" id="UP000828390">
    <property type="component" value="Unassembled WGS sequence"/>
</dbReference>
<evidence type="ECO:0000313" key="3">
    <source>
        <dbReference type="Proteomes" id="UP000828390"/>
    </source>
</evidence>
<feature type="transmembrane region" description="Helical" evidence="1">
    <location>
        <begin position="12"/>
        <end position="28"/>
    </location>
</feature>